<dbReference type="Gene3D" id="1.10.3660.10">
    <property type="entry name" value="6-phosphogluconate dehydrogenase C-terminal like domain"/>
    <property type="match status" value="1"/>
</dbReference>
<evidence type="ECO:0000313" key="6">
    <source>
        <dbReference type="Proteomes" id="UP000093501"/>
    </source>
</evidence>
<dbReference type="InterPro" id="IPR046826">
    <property type="entry name" value="PDH_N"/>
</dbReference>
<evidence type="ECO:0000256" key="4">
    <source>
        <dbReference type="ARBA" id="ARBA00029440"/>
    </source>
</evidence>
<dbReference type="InterPro" id="IPR050812">
    <property type="entry name" value="Preph/Arog_dehydrog"/>
</dbReference>
<dbReference type="PROSITE" id="PS51176">
    <property type="entry name" value="PDH_ADH"/>
    <property type="match status" value="1"/>
</dbReference>
<dbReference type="GO" id="GO:0006571">
    <property type="term" value="P:tyrosine biosynthetic process"/>
    <property type="evidence" value="ECO:0007669"/>
    <property type="project" value="InterPro"/>
</dbReference>
<dbReference type="EMBL" id="MBQD01000020">
    <property type="protein sequence ID" value="OCL34708.1"/>
    <property type="molecule type" value="Genomic_DNA"/>
</dbReference>
<evidence type="ECO:0000256" key="3">
    <source>
        <dbReference type="ARBA" id="ARBA00023141"/>
    </source>
</evidence>
<accession>A0A1C0AN82</accession>
<dbReference type="PANTHER" id="PTHR21363">
    <property type="entry name" value="PREPHENATE DEHYDROGENASE"/>
    <property type="match status" value="1"/>
</dbReference>
<organism evidence="5 6">
    <name type="scientific">Tessaracoccus lapidicaptus</name>
    <dbReference type="NCBI Taxonomy" id="1427523"/>
    <lineage>
        <taxon>Bacteria</taxon>
        <taxon>Bacillati</taxon>
        <taxon>Actinomycetota</taxon>
        <taxon>Actinomycetes</taxon>
        <taxon>Propionibacteriales</taxon>
        <taxon>Propionibacteriaceae</taxon>
        <taxon>Tessaracoccus</taxon>
    </lineage>
</organism>
<dbReference type="Proteomes" id="UP000093501">
    <property type="component" value="Unassembled WGS sequence"/>
</dbReference>
<dbReference type="NCBIfam" id="NF005111">
    <property type="entry name" value="PRK06545.2-3"/>
    <property type="match status" value="1"/>
</dbReference>
<dbReference type="AlphaFoldDB" id="A0A1C0AN82"/>
<reference evidence="6" key="1">
    <citation type="submission" date="2016-07" db="EMBL/GenBank/DDBJ databases">
        <authorList>
            <person name="Florea S."/>
            <person name="Webb J.S."/>
            <person name="Jaromczyk J."/>
            <person name="Schardl C.L."/>
        </authorList>
    </citation>
    <scope>NUCLEOTIDE SEQUENCE [LARGE SCALE GENOMIC DNA]</scope>
    <source>
        <strain evidence="6">IPBSL-7</strain>
    </source>
</reference>
<comment type="pathway">
    <text evidence="4">Amino-acid biosynthesis.</text>
</comment>
<keyword evidence="3" id="KW-0057">Aromatic amino acid biosynthesis</keyword>
<dbReference type="Pfam" id="PF20463">
    <property type="entry name" value="PDH_C"/>
    <property type="match status" value="1"/>
</dbReference>
<dbReference type="InterPro" id="IPR003099">
    <property type="entry name" value="Prephen_DH"/>
</dbReference>
<dbReference type="InterPro" id="IPR045865">
    <property type="entry name" value="ACT-like_dom_sf"/>
</dbReference>
<dbReference type="InterPro" id="IPR008927">
    <property type="entry name" value="6-PGluconate_DH-like_C_sf"/>
</dbReference>
<dbReference type="NCBIfam" id="NF005110">
    <property type="entry name" value="PRK06545.2-2"/>
    <property type="match status" value="1"/>
</dbReference>
<dbReference type="InterPro" id="IPR046825">
    <property type="entry name" value="PDH_C"/>
</dbReference>
<dbReference type="SUPFAM" id="SSF55021">
    <property type="entry name" value="ACT-like"/>
    <property type="match status" value="1"/>
</dbReference>
<keyword evidence="2" id="KW-0560">Oxidoreductase</keyword>
<dbReference type="SUPFAM" id="SSF48179">
    <property type="entry name" value="6-phosphogluconate dehydrogenase C-terminal domain-like"/>
    <property type="match status" value="1"/>
</dbReference>
<dbReference type="PANTHER" id="PTHR21363:SF0">
    <property type="entry name" value="PREPHENATE DEHYDROGENASE [NADP(+)]"/>
    <property type="match status" value="1"/>
</dbReference>
<evidence type="ECO:0000313" key="5">
    <source>
        <dbReference type="EMBL" id="OCL34708.1"/>
    </source>
</evidence>
<dbReference type="InterPro" id="IPR036291">
    <property type="entry name" value="NAD(P)-bd_dom_sf"/>
</dbReference>
<comment type="caution">
    <text evidence="5">The sequence shown here is derived from an EMBL/GenBank/DDBJ whole genome shotgun (WGS) entry which is preliminary data.</text>
</comment>
<name>A0A1C0AN82_9ACTN</name>
<keyword evidence="3" id="KW-0028">Amino-acid biosynthesis</keyword>
<dbReference type="GO" id="GO:0070403">
    <property type="term" value="F:NAD+ binding"/>
    <property type="evidence" value="ECO:0007669"/>
    <property type="project" value="InterPro"/>
</dbReference>
<dbReference type="CDD" id="cd02116">
    <property type="entry name" value="ACT"/>
    <property type="match status" value="1"/>
</dbReference>
<dbReference type="SUPFAM" id="SSF51735">
    <property type="entry name" value="NAD(P)-binding Rossmann-fold domains"/>
    <property type="match status" value="1"/>
</dbReference>
<gene>
    <name evidence="5" type="ORF">BCR15_03210</name>
</gene>
<protein>
    <submittedName>
        <fullName evidence="5">Prephenate dehydrogenase</fullName>
    </submittedName>
</protein>
<dbReference type="GO" id="GO:0004665">
    <property type="term" value="F:prephenate dehydrogenase (NADP+) activity"/>
    <property type="evidence" value="ECO:0007669"/>
    <property type="project" value="InterPro"/>
</dbReference>
<dbReference type="Pfam" id="PF02153">
    <property type="entry name" value="PDH_N"/>
    <property type="match status" value="1"/>
</dbReference>
<sequence length="369" mass="38986">MPTSEAPAGSVRPQRRVLILGAGLVGSSLGLALTRAGYDVMLWDIVPSHSLVAAGLGAGRISDEATDDPDIVVVATPPGVIPDLVAEVLGKFPGAVITDVGSVKAPILAAVARLAPEHRRYVGSHPMAGSQFTGPLTASADLFRDRTWVVTPVDGNTAADVAAVEGLARDVGARVITMPPDDHDEAVAQVSHVPHLMSILTAGHLREVPLENLRLAGQGIRDVTRIAGSDPGLWRQILTANADAVRRELREVSDDLAHLIGVLDDPDGLERFLAVGQAGAHALVGKHGHDPLDTVRVTVEIPDEPRALARLFTDIAEAGFNVEDFDLTHDPVREVGYLSIAVERDVAEQLRTNIVARGWTGWASRGGPE</sequence>
<evidence type="ECO:0000256" key="2">
    <source>
        <dbReference type="ARBA" id="ARBA00023002"/>
    </source>
</evidence>
<comment type="similarity">
    <text evidence="1">Belongs to the prephenate/arogenate dehydrogenase family.</text>
</comment>
<keyword evidence="6" id="KW-1185">Reference proteome</keyword>
<evidence type="ECO:0000256" key="1">
    <source>
        <dbReference type="ARBA" id="ARBA00007964"/>
    </source>
</evidence>
<dbReference type="GO" id="GO:0008977">
    <property type="term" value="F:prephenate dehydrogenase (NAD+) activity"/>
    <property type="evidence" value="ECO:0007669"/>
    <property type="project" value="InterPro"/>
</dbReference>
<proteinExistence type="inferred from homology"/>
<dbReference type="Gene3D" id="3.40.50.720">
    <property type="entry name" value="NAD(P)-binding Rossmann-like Domain"/>
    <property type="match status" value="1"/>
</dbReference>